<dbReference type="EMBL" id="QUSF01000024">
    <property type="protein sequence ID" value="RLW01013.1"/>
    <property type="molecule type" value="Genomic_DNA"/>
</dbReference>
<evidence type="ECO:0000313" key="2">
    <source>
        <dbReference type="Proteomes" id="UP000276834"/>
    </source>
</evidence>
<comment type="caution">
    <text evidence="1">The sequence shown here is derived from an EMBL/GenBank/DDBJ whole genome shotgun (WGS) entry which is preliminary data.</text>
</comment>
<dbReference type="PROSITE" id="PS51257">
    <property type="entry name" value="PROKAR_LIPOPROTEIN"/>
    <property type="match status" value="1"/>
</dbReference>
<sequence length="178" mass="18993">MERMFGRRLGSLCSVSAGCAVTPRCCPAAGSQPPLSGLTGDQIMCKLAGKLLEKDITYMPVDVRNSGWYLVAASTLCVTVCSDSGVAGTRVSCSGQTAGFICTVHHTLCTEDRRPRCTHDTASPDIPYSSIPDSLCVHLCHTGQSTRSSMFYFSRKLRIESIVLGSVSTTGLRHSALP</sequence>
<protein>
    <submittedName>
        <fullName evidence="1">Uncharacterized protein</fullName>
    </submittedName>
</protein>
<keyword evidence="2" id="KW-1185">Reference proteome</keyword>
<proteinExistence type="predicted"/>
<reference evidence="1 2" key="1">
    <citation type="journal article" date="2018" name="Proc. R. Soc. B">
        <title>A non-coding region near Follistatin controls head colour polymorphism in the Gouldian finch.</title>
        <authorList>
            <person name="Toomey M.B."/>
            <person name="Marques C.I."/>
            <person name="Andrade P."/>
            <person name="Araujo P.M."/>
            <person name="Sabatino S."/>
            <person name="Gazda M.A."/>
            <person name="Afonso S."/>
            <person name="Lopes R.J."/>
            <person name="Corbo J.C."/>
            <person name="Carneiro M."/>
        </authorList>
    </citation>
    <scope>NUCLEOTIDE SEQUENCE [LARGE SCALE GENOMIC DNA]</scope>
    <source>
        <strain evidence="1">Red01</strain>
        <tissue evidence="1">Muscle</tissue>
    </source>
</reference>
<dbReference type="AlphaFoldDB" id="A0A3L8SFT3"/>
<evidence type="ECO:0000313" key="1">
    <source>
        <dbReference type="EMBL" id="RLW01013.1"/>
    </source>
</evidence>
<name>A0A3L8SFT3_CHLGU</name>
<dbReference type="Proteomes" id="UP000276834">
    <property type="component" value="Unassembled WGS sequence"/>
</dbReference>
<accession>A0A3L8SFT3</accession>
<organism evidence="1 2">
    <name type="scientific">Chloebia gouldiae</name>
    <name type="common">Gouldian finch</name>
    <name type="synonym">Erythrura gouldiae</name>
    <dbReference type="NCBI Taxonomy" id="44316"/>
    <lineage>
        <taxon>Eukaryota</taxon>
        <taxon>Metazoa</taxon>
        <taxon>Chordata</taxon>
        <taxon>Craniata</taxon>
        <taxon>Vertebrata</taxon>
        <taxon>Euteleostomi</taxon>
        <taxon>Archelosauria</taxon>
        <taxon>Archosauria</taxon>
        <taxon>Dinosauria</taxon>
        <taxon>Saurischia</taxon>
        <taxon>Theropoda</taxon>
        <taxon>Coelurosauria</taxon>
        <taxon>Aves</taxon>
        <taxon>Neognathae</taxon>
        <taxon>Neoaves</taxon>
        <taxon>Telluraves</taxon>
        <taxon>Australaves</taxon>
        <taxon>Passeriformes</taxon>
        <taxon>Passeroidea</taxon>
        <taxon>Passeridae</taxon>
        <taxon>Chloebia</taxon>
    </lineage>
</organism>
<gene>
    <name evidence="1" type="ORF">DV515_00008427</name>
</gene>